<accession>A0ABD1S731</accession>
<keyword evidence="2" id="KW-1185">Reference proteome</keyword>
<gene>
    <name evidence="1" type="ORF">Fot_38916</name>
</gene>
<protein>
    <submittedName>
        <fullName evidence="1">Uncharacterized mitochondrial protein</fullName>
    </submittedName>
</protein>
<organism evidence="1 2">
    <name type="scientific">Forsythia ovata</name>
    <dbReference type="NCBI Taxonomy" id="205694"/>
    <lineage>
        <taxon>Eukaryota</taxon>
        <taxon>Viridiplantae</taxon>
        <taxon>Streptophyta</taxon>
        <taxon>Embryophyta</taxon>
        <taxon>Tracheophyta</taxon>
        <taxon>Spermatophyta</taxon>
        <taxon>Magnoliopsida</taxon>
        <taxon>eudicotyledons</taxon>
        <taxon>Gunneridae</taxon>
        <taxon>Pentapetalae</taxon>
        <taxon>asterids</taxon>
        <taxon>lamiids</taxon>
        <taxon>Lamiales</taxon>
        <taxon>Oleaceae</taxon>
        <taxon>Forsythieae</taxon>
        <taxon>Forsythia</taxon>
    </lineage>
</organism>
<comment type="caution">
    <text evidence="1">The sequence shown here is derived from an EMBL/GenBank/DDBJ whole genome shotgun (WGS) entry which is preliminary data.</text>
</comment>
<dbReference type="Proteomes" id="UP001604277">
    <property type="component" value="Unassembled WGS sequence"/>
</dbReference>
<evidence type="ECO:0000313" key="2">
    <source>
        <dbReference type="Proteomes" id="UP001604277"/>
    </source>
</evidence>
<dbReference type="EMBL" id="JBFOLJ010000011">
    <property type="protein sequence ID" value="KAL2495159.1"/>
    <property type="molecule type" value="Genomic_DNA"/>
</dbReference>
<reference evidence="2" key="1">
    <citation type="submission" date="2024-07" db="EMBL/GenBank/DDBJ databases">
        <title>Two chromosome-level genome assemblies of Korean endemic species Abeliophyllum distichum and Forsythia ovata (Oleaceae).</title>
        <authorList>
            <person name="Jang H."/>
        </authorList>
    </citation>
    <scope>NUCLEOTIDE SEQUENCE [LARGE SCALE GENOMIC DNA]</scope>
</reference>
<sequence length="102" mass="11939">MPTAIVRSGPLLEFKTLKVLGFNFQTSNLPIIGPREDRRQILQIPLTSLGREDRMYWIHDKKGSYLVKSGYHRLMVDSFVHSQTVMESFWSNLWKYKIPAKV</sequence>
<dbReference type="AlphaFoldDB" id="A0ABD1S731"/>
<evidence type="ECO:0000313" key="1">
    <source>
        <dbReference type="EMBL" id="KAL2495159.1"/>
    </source>
</evidence>
<name>A0ABD1S731_9LAMI</name>
<proteinExistence type="predicted"/>